<evidence type="ECO:0000313" key="16">
    <source>
        <dbReference type="Proteomes" id="UP000290289"/>
    </source>
</evidence>
<comment type="caution">
    <text evidence="11">Lacks conserved residue(s) required for the propagation of feature annotation.</text>
</comment>
<dbReference type="SUPFAM" id="SSF48484">
    <property type="entry name" value="Lipoxigenase"/>
    <property type="match status" value="2"/>
</dbReference>
<dbReference type="Gene3D" id="4.10.375.10">
    <property type="entry name" value="Lipoxygenase-1, Domain 2"/>
    <property type="match status" value="2"/>
</dbReference>
<keyword evidence="9" id="KW-0443">Lipid metabolism</keyword>
<evidence type="ECO:0000256" key="8">
    <source>
        <dbReference type="ARBA" id="ARBA00023002"/>
    </source>
</evidence>
<organism evidence="15 16">
    <name type="scientific">Malus domestica</name>
    <name type="common">Apple</name>
    <name type="synonym">Pyrus malus</name>
    <dbReference type="NCBI Taxonomy" id="3750"/>
    <lineage>
        <taxon>Eukaryota</taxon>
        <taxon>Viridiplantae</taxon>
        <taxon>Streptophyta</taxon>
        <taxon>Embryophyta</taxon>
        <taxon>Tracheophyta</taxon>
        <taxon>Spermatophyta</taxon>
        <taxon>Magnoliopsida</taxon>
        <taxon>eudicotyledons</taxon>
        <taxon>Gunneridae</taxon>
        <taxon>Pentapetalae</taxon>
        <taxon>rosids</taxon>
        <taxon>fabids</taxon>
        <taxon>Rosales</taxon>
        <taxon>Rosaceae</taxon>
        <taxon>Amygdaloideae</taxon>
        <taxon>Maleae</taxon>
        <taxon>Malus</taxon>
    </lineage>
</organism>
<feature type="compositionally biased region" description="Low complexity" evidence="12">
    <location>
        <begin position="50"/>
        <end position="66"/>
    </location>
</feature>
<feature type="domain" description="PLAT" evidence="13">
    <location>
        <begin position="374"/>
        <end position="508"/>
    </location>
</feature>
<dbReference type="GO" id="GO:0034440">
    <property type="term" value="P:lipid oxidation"/>
    <property type="evidence" value="ECO:0007669"/>
    <property type="project" value="InterPro"/>
</dbReference>
<keyword evidence="6" id="KW-0276">Fatty acid metabolism</keyword>
<feature type="domain" description="Lipoxygenase" evidence="14">
    <location>
        <begin position="229"/>
        <end position="308"/>
    </location>
</feature>
<feature type="compositionally biased region" description="Basic and acidic residues" evidence="12">
    <location>
        <begin position="68"/>
        <end position="86"/>
    </location>
</feature>
<evidence type="ECO:0000256" key="11">
    <source>
        <dbReference type="PROSITE-ProRule" id="PRU00152"/>
    </source>
</evidence>
<dbReference type="SMART" id="SM00308">
    <property type="entry name" value="LH2"/>
    <property type="match status" value="2"/>
</dbReference>
<keyword evidence="7" id="KW-0223">Dioxygenase</keyword>
<feature type="region of interest" description="Disordered" evidence="12">
    <location>
        <begin position="282"/>
        <end position="304"/>
    </location>
</feature>
<dbReference type="Pfam" id="PF01477">
    <property type="entry name" value="PLAT"/>
    <property type="match status" value="2"/>
</dbReference>
<evidence type="ECO:0000256" key="5">
    <source>
        <dbReference type="ARBA" id="ARBA00022767"/>
    </source>
</evidence>
<dbReference type="GO" id="GO:0031408">
    <property type="term" value="P:oxylipin biosynthetic process"/>
    <property type="evidence" value="ECO:0007669"/>
    <property type="project" value="UniProtKB-KW"/>
</dbReference>
<comment type="similarity">
    <text evidence="1">Belongs to the lipoxygenase family.</text>
</comment>
<evidence type="ECO:0000256" key="2">
    <source>
        <dbReference type="ARBA" id="ARBA00011245"/>
    </source>
</evidence>
<keyword evidence="8" id="KW-0560">Oxidoreductase</keyword>
<accession>A0A498K880</accession>
<evidence type="ECO:0000313" key="15">
    <source>
        <dbReference type="EMBL" id="RXI01843.1"/>
    </source>
</evidence>
<evidence type="ECO:0000256" key="1">
    <source>
        <dbReference type="ARBA" id="ARBA00009419"/>
    </source>
</evidence>
<dbReference type="Pfam" id="PF00305">
    <property type="entry name" value="Lipoxygenase"/>
    <property type="match status" value="2"/>
</dbReference>
<dbReference type="AlphaFoldDB" id="A0A498K880"/>
<dbReference type="Gene3D" id="2.60.60.20">
    <property type="entry name" value="PLAT/LH2 domain"/>
    <property type="match status" value="2"/>
</dbReference>
<dbReference type="SUPFAM" id="SSF49723">
    <property type="entry name" value="Lipase/lipooxygenase domain (PLAT/LH2 domain)"/>
    <property type="match status" value="2"/>
</dbReference>
<dbReference type="STRING" id="3750.A0A498K880"/>
<dbReference type="GO" id="GO:0006633">
    <property type="term" value="P:fatty acid biosynthetic process"/>
    <property type="evidence" value="ECO:0007669"/>
    <property type="project" value="UniProtKB-KW"/>
</dbReference>
<evidence type="ECO:0000259" key="14">
    <source>
        <dbReference type="PROSITE" id="PS51393"/>
    </source>
</evidence>
<protein>
    <recommendedName>
        <fullName evidence="17">PLAT domain-containing protein</fullName>
    </recommendedName>
</protein>
<feature type="region of interest" description="Disordered" evidence="12">
    <location>
        <begin position="50"/>
        <end position="86"/>
    </location>
</feature>
<keyword evidence="4" id="KW-0479">Metal-binding</keyword>
<dbReference type="InterPro" id="IPR042057">
    <property type="entry name" value="Lipoxy_PLAT/LH2"/>
</dbReference>
<dbReference type="InterPro" id="IPR036392">
    <property type="entry name" value="PLAT/LH2_dom_sf"/>
</dbReference>
<evidence type="ECO:0000256" key="3">
    <source>
        <dbReference type="ARBA" id="ARBA00022516"/>
    </source>
</evidence>
<proteinExistence type="inferred from homology"/>
<sequence length="594" mass="67618">MLHCKYLNPLSFKVNTLVAATSNTPVLLPMSAMKLPGFWSMTDVTRSPRTLTSASAAAKASQNTTTVDDPRLREMEKEKTKTEAGREGKKIKGRVVLMKKNFLGFNDLKASVLDRVHELFRKGVSLRLISSGTELQGEVGKAAYLENWVNTITPLTAEEITFDVSFDWDKKIGVPGALIIRNEHHSEFYLKSVTLEDVPGEDRVHFVCNSWVYPAKKYQKDRVFFANKTYLSGDTPGTLKKFREEELENLRGDNEIRELKEWDRVYGYAYYNNLGNPDKSQEYARPVLGGPINPYPRRGRTGRRPTKKVTAQLRFLIFCHSRMNFHLLASLTENYMGIKLIKMLHSKYPTSSQDTTVDTQHKNEGKKIKGRVVLMKKVVLDVNDLKASILDRVDELLGKAVSLRLISSVNGDPENELKGKVGKPAYLENWVTTIAPLTAGEAAFDVTFDWEKEIGVPGAFVVRNEHHSEFYLKTLTLEDVPGEGRVHFVCNSWVYPADKYKKDRVFFSNKTYLSSDTPKPLQKFREEELVNLRGDDEERGELQEWDRVYDYAYYNDLGNPDKGPEYARPVLGGSIEYPYPRRGKTGRPATKTVL</sequence>
<keyword evidence="3" id="KW-0444">Lipid biosynthesis</keyword>
<keyword evidence="10" id="KW-0275">Fatty acid biosynthesis</keyword>
<dbReference type="InterPro" id="IPR001024">
    <property type="entry name" value="PLAT/LH2_dom"/>
</dbReference>
<feature type="domain" description="PLAT" evidence="13">
    <location>
        <begin position="106"/>
        <end position="226"/>
    </location>
</feature>
<dbReference type="InterPro" id="IPR001246">
    <property type="entry name" value="LipOase_plant"/>
</dbReference>
<evidence type="ECO:0008006" key="17">
    <source>
        <dbReference type="Google" id="ProtNLM"/>
    </source>
</evidence>
<keyword evidence="16" id="KW-1185">Reference proteome</keyword>
<evidence type="ECO:0000256" key="7">
    <source>
        <dbReference type="ARBA" id="ARBA00022964"/>
    </source>
</evidence>
<dbReference type="PANTHER" id="PTHR11771">
    <property type="entry name" value="LIPOXYGENASE"/>
    <property type="match status" value="1"/>
</dbReference>
<evidence type="ECO:0000256" key="10">
    <source>
        <dbReference type="ARBA" id="ARBA00023160"/>
    </source>
</evidence>
<dbReference type="Proteomes" id="UP000290289">
    <property type="component" value="Chromosome 4"/>
</dbReference>
<dbReference type="InterPro" id="IPR000907">
    <property type="entry name" value="LipOase"/>
</dbReference>
<name>A0A498K880_MALDO</name>
<dbReference type="CDD" id="cd01751">
    <property type="entry name" value="PLAT_LH2"/>
    <property type="match status" value="2"/>
</dbReference>
<dbReference type="InterPro" id="IPR013819">
    <property type="entry name" value="LipOase_C"/>
</dbReference>
<evidence type="ECO:0000259" key="13">
    <source>
        <dbReference type="PROSITE" id="PS50095"/>
    </source>
</evidence>
<dbReference type="PROSITE" id="PS51393">
    <property type="entry name" value="LIPOXYGENASE_3"/>
    <property type="match status" value="2"/>
</dbReference>
<comment type="subunit">
    <text evidence="2">Monomer.</text>
</comment>
<evidence type="ECO:0000256" key="6">
    <source>
        <dbReference type="ARBA" id="ARBA00022832"/>
    </source>
</evidence>
<reference evidence="15 16" key="1">
    <citation type="submission" date="2018-10" db="EMBL/GenBank/DDBJ databases">
        <title>A high-quality apple genome assembly.</title>
        <authorList>
            <person name="Hu J."/>
        </authorList>
    </citation>
    <scope>NUCLEOTIDE SEQUENCE [LARGE SCALE GENOMIC DNA]</scope>
    <source>
        <strain evidence="16">cv. HFTH1</strain>
        <tissue evidence="15">Young leaf</tissue>
    </source>
</reference>
<dbReference type="InterPro" id="IPR036226">
    <property type="entry name" value="LipOase_C_sf"/>
</dbReference>
<dbReference type="EMBL" id="RDQH01000330">
    <property type="protein sequence ID" value="RXI01843.1"/>
    <property type="molecule type" value="Genomic_DNA"/>
</dbReference>
<gene>
    <name evidence="15" type="ORF">DVH24_015192</name>
</gene>
<dbReference type="GO" id="GO:0046872">
    <property type="term" value="F:metal ion binding"/>
    <property type="evidence" value="ECO:0007669"/>
    <property type="project" value="UniProtKB-KW"/>
</dbReference>
<dbReference type="PRINTS" id="PR00468">
    <property type="entry name" value="PLTLPOXGNASE"/>
</dbReference>
<feature type="domain" description="Lipoxygenase" evidence="14">
    <location>
        <begin position="511"/>
        <end position="594"/>
    </location>
</feature>
<dbReference type="PROSITE" id="PS50095">
    <property type="entry name" value="PLAT"/>
    <property type="match status" value="2"/>
</dbReference>
<evidence type="ECO:0000256" key="9">
    <source>
        <dbReference type="ARBA" id="ARBA00023098"/>
    </source>
</evidence>
<keyword evidence="5" id="KW-0925">Oxylipin biosynthesis</keyword>
<dbReference type="FunFam" id="2.60.60.20:FF:000015">
    <property type="entry name" value="Lipoxygenase"/>
    <property type="match status" value="1"/>
</dbReference>
<comment type="caution">
    <text evidence="15">The sequence shown here is derived from an EMBL/GenBank/DDBJ whole genome shotgun (WGS) entry which is preliminary data.</text>
</comment>
<dbReference type="GO" id="GO:0016702">
    <property type="term" value="F:oxidoreductase activity, acting on single donors with incorporation of molecular oxygen, incorporation of two atoms of oxygen"/>
    <property type="evidence" value="ECO:0007669"/>
    <property type="project" value="InterPro"/>
</dbReference>
<evidence type="ECO:0000256" key="4">
    <source>
        <dbReference type="ARBA" id="ARBA00022723"/>
    </source>
</evidence>
<evidence type="ECO:0000256" key="12">
    <source>
        <dbReference type="SAM" id="MobiDB-lite"/>
    </source>
</evidence>